<gene>
    <name evidence="7" type="ORF">PMG11_08122</name>
</gene>
<dbReference type="InterPro" id="IPR052405">
    <property type="entry name" value="Mito_Transl_Release_Factor"/>
</dbReference>
<evidence type="ECO:0000313" key="7">
    <source>
        <dbReference type="EMBL" id="CEJ59498.1"/>
    </source>
</evidence>
<evidence type="ECO:0000256" key="4">
    <source>
        <dbReference type="ARBA" id="ARBA00023128"/>
    </source>
</evidence>
<evidence type="ECO:0000256" key="2">
    <source>
        <dbReference type="ARBA" id="ARBA00010835"/>
    </source>
</evidence>
<dbReference type="PANTHER" id="PTHR46203">
    <property type="entry name" value="PROBABLE PEPTIDE CHAIN RELEASE FACTOR C12ORF65"/>
    <property type="match status" value="1"/>
</dbReference>
<accession>A0A0F7TRV2</accession>
<reference evidence="8" key="1">
    <citation type="journal article" date="2015" name="Genome Announc.">
        <title>Draft genome sequence of the fungus Penicillium brasilianum MG11.</title>
        <authorList>
            <person name="Horn F."/>
            <person name="Linde J."/>
            <person name="Mattern D.J."/>
            <person name="Walther G."/>
            <person name="Guthke R."/>
            <person name="Brakhage A.A."/>
            <person name="Valiante V."/>
        </authorList>
    </citation>
    <scope>NUCLEOTIDE SEQUENCE [LARGE SCALE GENOMIC DNA]</scope>
    <source>
        <strain evidence="8">MG11</strain>
    </source>
</reference>
<dbReference type="OrthoDB" id="277888at2759"/>
<feature type="domain" description="Prokaryotic-type class I peptide chain release factors" evidence="6">
    <location>
        <begin position="48"/>
        <end position="145"/>
    </location>
</feature>
<dbReference type="GO" id="GO:0016787">
    <property type="term" value="F:hydrolase activity"/>
    <property type="evidence" value="ECO:0007669"/>
    <property type="project" value="UniProtKB-KW"/>
</dbReference>
<evidence type="ECO:0000313" key="8">
    <source>
        <dbReference type="Proteomes" id="UP000042958"/>
    </source>
</evidence>
<comment type="similarity">
    <text evidence="2">Belongs to the prokaryotic/mitochondrial release factor family.</text>
</comment>
<proteinExistence type="inferred from homology"/>
<dbReference type="FunFam" id="3.30.160.20:FF:000065">
    <property type="entry name" value="Peptidyl-tRNA hydrolase domain protein"/>
    <property type="match status" value="1"/>
</dbReference>
<keyword evidence="7" id="KW-0378">Hydrolase</keyword>
<comment type="subcellular location">
    <subcellularLocation>
        <location evidence="1">Mitochondrion</location>
    </subcellularLocation>
</comment>
<name>A0A0F7TRV2_PENBI</name>
<dbReference type="EMBL" id="CDHK01000007">
    <property type="protein sequence ID" value="CEJ59498.1"/>
    <property type="molecule type" value="Genomic_DNA"/>
</dbReference>
<dbReference type="InterPro" id="IPR000352">
    <property type="entry name" value="Pep_chain_release_fac_I"/>
</dbReference>
<feature type="compositionally biased region" description="Acidic residues" evidence="5">
    <location>
        <begin position="165"/>
        <end position="174"/>
    </location>
</feature>
<feature type="region of interest" description="Disordered" evidence="5">
    <location>
        <begin position="114"/>
        <end position="192"/>
    </location>
</feature>
<dbReference type="PANTHER" id="PTHR46203:SF1">
    <property type="entry name" value="MITOCHONDRIAL TRANSLATION RELEASE FACTOR IN RESCUE"/>
    <property type="match status" value="1"/>
</dbReference>
<dbReference type="Pfam" id="PF00472">
    <property type="entry name" value="RF-1"/>
    <property type="match status" value="1"/>
</dbReference>
<feature type="compositionally biased region" description="Polar residues" evidence="5">
    <location>
        <begin position="181"/>
        <end position="192"/>
    </location>
</feature>
<dbReference type="GO" id="GO:0005739">
    <property type="term" value="C:mitochondrion"/>
    <property type="evidence" value="ECO:0007669"/>
    <property type="project" value="UniProtKB-SubCell"/>
</dbReference>
<keyword evidence="8" id="KW-1185">Reference proteome</keyword>
<keyword evidence="4" id="KW-0496">Mitochondrion</keyword>
<evidence type="ECO:0000259" key="6">
    <source>
        <dbReference type="Pfam" id="PF00472"/>
    </source>
</evidence>
<dbReference type="GO" id="GO:0003747">
    <property type="term" value="F:translation release factor activity"/>
    <property type="evidence" value="ECO:0007669"/>
    <property type="project" value="InterPro"/>
</dbReference>
<keyword evidence="3" id="KW-0809">Transit peptide</keyword>
<evidence type="ECO:0000256" key="3">
    <source>
        <dbReference type="ARBA" id="ARBA00022946"/>
    </source>
</evidence>
<dbReference type="GO" id="GO:0032543">
    <property type="term" value="P:mitochondrial translation"/>
    <property type="evidence" value="ECO:0007669"/>
    <property type="project" value="UniProtKB-ARBA"/>
</dbReference>
<dbReference type="AlphaFoldDB" id="A0A0F7TRV2"/>
<dbReference type="Gene3D" id="3.30.160.20">
    <property type="match status" value="1"/>
</dbReference>
<sequence>MIRSQLWSRLRRGSSCPSSFISAYQSILPCRSFTQTPILPAKPLPARLKINDADLTVSYLKGTGPGGQKINKTNSAVQIIHAPSGIVVKCQATRSRSQNEKIARSLLADRVEAREKGDQSRVALKAEAARRKKASKVKKARRKYRDLEQGGEEGGSEGLGKEDVDGNEDVEVEGNIEKPTTENGTSEKGPST</sequence>
<organism evidence="7 8">
    <name type="scientific">Penicillium brasilianum</name>
    <dbReference type="NCBI Taxonomy" id="104259"/>
    <lineage>
        <taxon>Eukaryota</taxon>
        <taxon>Fungi</taxon>
        <taxon>Dikarya</taxon>
        <taxon>Ascomycota</taxon>
        <taxon>Pezizomycotina</taxon>
        <taxon>Eurotiomycetes</taxon>
        <taxon>Eurotiomycetidae</taxon>
        <taxon>Eurotiales</taxon>
        <taxon>Aspergillaceae</taxon>
        <taxon>Penicillium</taxon>
    </lineage>
</organism>
<dbReference type="STRING" id="104259.A0A0F7TRV2"/>
<evidence type="ECO:0000256" key="1">
    <source>
        <dbReference type="ARBA" id="ARBA00004173"/>
    </source>
</evidence>
<evidence type="ECO:0000256" key="5">
    <source>
        <dbReference type="SAM" id="MobiDB-lite"/>
    </source>
</evidence>
<dbReference type="Proteomes" id="UP000042958">
    <property type="component" value="Unassembled WGS sequence"/>
</dbReference>
<dbReference type="SUPFAM" id="SSF75620">
    <property type="entry name" value="Release factor"/>
    <property type="match status" value="1"/>
</dbReference>
<dbReference type="InterPro" id="IPR045853">
    <property type="entry name" value="Pep_chain_release_fac_I_sf"/>
</dbReference>
<protein>
    <submittedName>
        <fullName evidence="7">Putative Peptidyl-tRNA hydrolase domain protein</fullName>
    </submittedName>
</protein>
<feature type="compositionally biased region" description="Basic residues" evidence="5">
    <location>
        <begin position="130"/>
        <end position="144"/>
    </location>
</feature>